<dbReference type="InterPro" id="IPR001867">
    <property type="entry name" value="OmpR/PhoB-type_DNA-bd"/>
</dbReference>
<keyword evidence="4" id="KW-0597">Phosphoprotein</keyword>
<dbReference type="CDD" id="cd00383">
    <property type="entry name" value="trans_reg_C"/>
    <property type="match status" value="1"/>
</dbReference>
<dbReference type="InterPro" id="IPR039420">
    <property type="entry name" value="WalR-like"/>
</dbReference>
<comment type="caution">
    <text evidence="8">The sequence shown here is derived from an EMBL/GenBank/DDBJ whole genome shotgun (WGS) entry which is preliminary data.</text>
</comment>
<keyword evidence="3" id="KW-0804">Transcription</keyword>
<dbReference type="Proteomes" id="UP001524478">
    <property type="component" value="Unassembled WGS sequence"/>
</dbReference>
<keyword evidence="1" id="KW-0805">Transcription regulation</keyword>
<dbReference type="EMBL" id="JANGAC010000002">
    <property type="protein sequence ID" value="MCQ4922100.1"/>
    <property type="molecule type" value="Genomic_DNA"/>
</dbReference>
<feature type="domain" description="OmpR/PhoB-type" evidence="7">
    <location>
        <begin position="129"/>
        <end position="227"/>
    </location>
</feature>
<dbReference type="RefSeq" id="WP_256310413.1">
    <property type="nucleotide sequence ID" value="NZ_JANGAC010000002.1"/>
</dbReference>
<dbReference type="Gene3D" id="1.10.10.10">
    <property type="entry name" value="Winged helix-like DNA-binding domain superfamily/Winged helix DNA-binding domain"/>
    <property type="match status" value="1"/>
</dbReference>
<dbReference type="InterPro" id="IPR001789">
    <property type="entry name" value="Sig_transdc_resp-reg_receiver"/>
</dbReference>
<dbReference type="SMART" id="SM00448">
    <property type="entry name" value="REC"/>
    <property type="match status" value="1"/>
</dbReference>
<organism evidence="8 9">
    <name type="scientific">Tissierella carlieri</name>
    <dbReference type="NCBI Taxonomy" id="689904"/>
    <lineage>
        <taxon>Bacteria</taxon>
        <taxon>Bacillati</taxon>
        <taxon>Bacillota</taxon>
        <taxon>Tissierellia</taxon>
        <taxon>Tissierellales</taxon>
        <taxon>Tissierellaceae</taxon>
        <taxon>Tissierella</taxon>
    </lineage>
</organism>
<gene>
    <name evidence="8" type="ORF">NE686_03300</name>
</gene>
<reference evidence="8 9" key="1">
    <citation type="submission" date="2022-06" db="EMBL/GenBank/DDBJ databases">
        <title>Isolation of gut microbiota from human fecal samples.</title>
        <authorList>
            <person name="Pamer E.G."/>
            <person name="Barat B."/>
            <person name="Waligurski E."/>
            <person name="Medina S."/>
            <person name="Paddock L."/>
            <person name="Mostad J."/>
        </authorList>
    </citation>
    <scope>NUCLEOTIDE SEQUENCE [LARGE SCALE GENOMIC DNA]</scope>
    <source>
        <strain evidence="8 9">DFI.7.95</strain>
    </source>
</reference>
<dbReference type="SUPFAM" id="SSF52172">
    <property type="entry name" value="CheY-like"/>
    <property type="match status" value="1"/>
</dbReference>
<feature type="domain" description="Response regulatory" evidence="6">
    <location>
        <begin position="2"/>
        <end position="116"/>
    </location>
</feature>
<evidence type="ECO:0000256" key="4">
    <source>
        <dbReference type="PROSITE-ProRule" id="PRU00169"/>
    </source>
</evidence>
<dbReference type="PANTHER" id="PTHR48111:SF2">
    <property type="entry name" value="RESPONSE REGULATOR SAER"/>
    <property type="match status" value="1"/>
</dbReference>
<dbReference type="SMART" id="SM00862">
    <property type="entry name" value="Trans_reg_C"/>
    <property type="match status" value="1"/>
</dbReference>
<evidence type="ECO:0000259" key="7">
    <source>
        <dbReference type="PROSITE" id="PS51755"/>
    </source>
</evidence>
<feature type="modified residue" description="4-aspartylphosphate" evidence="4">
    <location>
        <position position="51"/>
    </location>
</feature>
<evidence type="ECO:0000256" key="1">
    <source>
        <dbReference type="ARBA" id="ARBA00023015"/>
    </source>
</evidence>
<evidence type="ECO:0000313" key="8">
    <source>
        <dbReference type="EMBL" id="MCQ4922100.1"/>
    </source>
</evidence>
<dbReference type="PROSITE" id="PS51755">
    <property type="entry name" value="OMPR_PHOB"/>
    <property type="match status" value="1"/>
</dbReference>
<dbReference type="PANTHER" id="PTHR48111">
    <property type="entry name" value="REGULATOR OF RPOS"/>
    <property type="match status" value="1"/>
</dbReference>
<dbReference type="Pfam" id="PF00486">
    <property type="entry name" value="Trans_reg_C"/>
    <property type="match status" value="1"/>
</dbReference>
<protein>
    <submittedName>
        <fullName evidence="8">Response regulator transcription factor</fullName>
    </submittedName>
</protein>
<dbReference type="InterPro" id="IPR036388">
    <property type="entry name" value="WH-like_DNA-bd_sf"/>
</dbReference>
<keyword evidence="2 5" id="KW-0238">DNA-binding</keyword>
<keyword evidence="9" id="KW-1185">Reference proteome</keyword>
<dbReference type="Pfam" id="PF00072">
    <property type="entry name" value="Response_reg"/>
    <property type="match status" value="1"/>
</dbReference>
<evidence type="ECO:0000259" key="6">
    <source>
        <dbReference type="PROSITE" id="PS50110"/>
    </source>
</evidence>
<evidence type="ECO:0000256" key="3">
    <source>
        <dbReference type="ARBA" id="ARBA00023163"/>
    </source>
</evidence>
<sequence>MKVLIIEDDKEINLLLGKILNRENYEVTSAYTGIEGKLFTDVEDFDLILLDLMLPGISGEEVIEYIRKKKKEMPILVISAKIDKETKLNVLRIGADDFIMKPFDADEVMARVDANLRRYKQFSSPSVPCEILTYKDLEMDLEEIKISVKGQEINLTPIEFEILKLLLSYPKKIFTKENIYRCVWNDEFYGDENTVNVHISNIRNKISRIDNEIEYIKTIWGMGFRMS</sequence>
<proteinExistence type="predicted"/>
<name>A0ABT1S6L1_9FIRM</name>
<evidence type="ECO:0000256" key="2">
    <source>
        <dbReference type="ARBA" id="ARBA00023125"/>
    </source>
</evidence>
<dbReference type="InterPro" id="IPR011006">
    <property type="entry name" value="CheY-like_superfamily"/>
</dbReference>
<accession>A0ABT1S6L1</accession>
<evidence type="ECO:0000256" key="5">
    <source>
        <dbReference type="PROSITE-ProRule" id="PRU01091"/>
    </source>
</evidence>
<dbReference type="PROSITE" id="PS50110">
    <property type="entry name" value="RESPONSE_REGULATORY"/>
    <property type="match status" value="1"/>
</dbReference>
<feature type="DNA-binding region" description="OmpR/PhoB-type" evidence="5">
    <location>
        <begin position="129"/>
        <end position="227"/>
    </location>
</feature>
<evidence type="ECO:0000313" key="9">
    <source>
        <dbReference type="Proteomes" id="UP001524478"/>
    </source>
</evidence>
<dbReference type="Gene3D" id="3.40.50.2300">
    <property type="match status" value="1"/>
</dbReference>